<dbReference type="Pfam" id="PF00789">
    <property type="entry name" value="UBX"/>
    <property type="match status" value="1"/>
</dbReference>
<dbReference type="PROSITE" id="PS50033">
    <property type="entry name" value="UBX"/>
    <property type="match status" value="1"/>
</dbReference>
<accession>A0AAV8QF68</accession>
<proteinExistence type="predicted"/>
<dbReference type="InterPro" id="IPR018997">
    <property type="entry name" value="PUB_domain"/>
</dbReference>
<dbReference type="GO" id="GO:0050832">
    <property type="term" value="P:defense response to fungus"/>
    <property type="evidence" value="ECO:0007669"/>
    <property type="project" value="TreeGrafter"/>
</dbReference>
<sequence>MDDVKDKMKGLLKKVNNPFSSTSSSKFKGQGHVLGSGTPPSSSSSSSSSYLSHPRPSNPRPRSSPSRPTRSPSSSSAEVDPFDPLISSGRQVKNGPLVPAPFACPVCARPFPTEADVSAHLDVCLAHDASAAPATDPAMADSSDVAARVSEFVSSGPPQGAVEVVLKLLGNVAREPQNDKFRRIRMGNPKIKEAVGDARGGAELLESVGFRLGEEEGEVWATMDAPSEEQIAVIKEATTLLESWKSEGSVPVVVSDVKTQRSIEPKKIDRQVKVFFPVPESEAARIDLPDSLYNLSATELKREADLRKKRLADSQLLIPKSYREKQAMAAKRRYKRAVVRVQFPDGVLLQGAFLPWEPTTALYEFVSSALKDPSLEFELLRPAAPKLRVIPFLKPGGRATTLEEEDLVPSALVKFKPTETDSMIFTGLTNELLEASEPLNSTAALS</sequence>
<keyword evidence="6" id="KW-0862">Zinc</keyword>
<evidence type="ECO:0000256" key="8">
    <source>
        <dbReference type="ARBA" id="ARBA00023204"/>
    </source>
</evidence>
<feature type="domain" description="UBX" evidence="10">
    <location>
        <begin position="332"/>
        <end position="415"/>
    </location>
</feature>
<dbReference type="SMART" id="SM00166">
    <property type="entry name" value="UBX"/>
    <property type="match status" value="1"/>
</dbReference>
<dbReference type="GO" id="GO:0008270">
    <property type="term" value="F:zinc ion binding"/>
    <property type="evidence" value="ECO:0007669"/>
    <property type="project" value="UniProtKB-KW"/>
</dbReference>
<feature type="compositionally biased region" description="Polar residues" evidence="9">
    <location>
        <begin position="17"/>
        <end position="27"/>
    </location>
</feature>
<name>A0AAV8QF68_ENSVE</name>
<evidence type="ECO:0000256" key="9">
    <source>
        <dbReference type="SAM" id="MobiDB-lite"/>
    </source>
</evidence>
<keyword evidence="12" id="KW-1185">Reference proteome</keyword>
<protein>
    <recommendedName>
        <fullName evidence="10">UBX domain-containing protein</fullName>
    </recommendedName>
</protein>
<evidence type="ECO:0000259" key="10">
    <source>
        <dbReference type="PROSITE" id="PS50033"/>
    </source>
</evidence>
<evidence type="ECO:0000256" key="2">
    <source>
        <dbReference type="ARBA" id="ARBA00022723"/>
    </source>
</evidence>
<dbReference type="EMBL" id="JAQQAF010000007">
    <property type="protein sequence ID" value="KAJ8471864.1"/>
    <property type="molecule type" value="Genomic_DNA"/>
</dbReference>
<dbReference type="AlphaFoldDB" id="A0AAV8QF68"/>
<evidence type="ECO:0000256" key="7">
    <source>
        <dbReference type="ARBA" id="ARBA00023136"/>
    </source>
</evidence>
<dbReference type="PANTHER" id="PTHR47694">
    <property type="entry name" value="PLANT UBX DOMAIN-CONTAINING PROTEIN 2"/>
    <property type="match status" value="1"/>
</dbReference>
<dbReference type="SUPFAM" id="SSF143503">
    <property type="entry name" value="PUG domain-like"/>
    <property type="match status" value="1"/>
</dbReference>
<comment type="caution">
    <text evidence="11">The sequence shown here is derived from an EMBL/GenBank/DDBJ whole genome shotgun (WGS) entry which is preliminary data.</text>
</comment>
<evidence type="ECO:0000256" key="4">
    <source>
        <dbReference type="ARBA" id="ARBA00022771"/>
    </source>
</evidence>
<dbReference type="CDD" id="cd09212">
    <property type="entry name" value="PUB"/>
    <property type="match status" value="1"/>
</dbReference>
<organism evidence="11 12">
    <name type="scientific">Ensete ventricosum</name>
    <name type="common">Abyssinian banana</name>
    <name type="synonym">Musa ensete</name>
    <dbReference type="NCBI Taxonomy" id="4639"/>
    <lineage>
        <taxon>Eukaryota</taxon>
        <taxon>Viridiplantae</taxon>
        <taxon>Streptophyta</taxon>
        <taxon>Embryophyta</taxon>
        <taxon>Tracheophyta</taxon>
        <taxon>Spermatophyta</taxon>
        <taxon>Magnoliopsida</taxon>
        <taxon>Liliopsida</taxon>
        <taxon>Zingiberales</taxon>
        <taxon>Musaceae</taxon>
        <taxon>Ensete</taxon>
    </lineage>
</organism>
<evidence type="ECO:0000256" key="3">
    <source>
        <dbReference type="ARBA" id="ARBA00022763"/>
    </source>
</evidence>
<keyword evidence="8" id="KW-0234">DNA repair</keyword>
<dbReference type="InterPro" id="IPR001012">
    <property type="entry name" value="UBX_dom"/>
</dbReference>
<dbReference type="InterPro" id="IPR029071">
    <property type="entry name" value="Ubiquitin-like_domsf"/>
</dbReference>
<evidence type="ECO:0000313" key="11">
    <source>
        <dbReference type="EMBL" id="KAJ8471864.1"/>
    </source>
</evidence>
<evidence type="ECO:0000256" key="5">
    <source>
        <dbReference type="ARBA" id="ARBA00022786"/>
    </source>
</evidence>
<evidence type="ECO:0000256" key="6">
    <source>
        <dbReference type="ARBA" id="ARBA00022833"/>
    </source>
</evidence>
<dbReference type="CDD" id="cd16119">
    <property type="entry name" value="UBX_UBXN6"/>
    <property type="match status" value="1"/>
</dbReference>
<feature type="compositionally biased region" description="Low complexity" evidence="9">
    <location>
        <begin position="36"/>
        <end position="76"/>
    </location>
</feature>
<keyword evidence="3" id="KW-0227">DNA damage</keyword>
<keyword evidence="2" id="KW-0479">Metal-binding</keyword>
<evidence type="ECO:0000256" key="1">
    <source>
        <dbReference type="ARBA" id="ARBA00004170"/>
    </source>
</evidence>
<gene>
    <name evidence="11" type="ORF">OPV22_026207</name>
</gene>
<dbReference type="SMART" id="SM00580">
    <property type="entry name" value="PUG"/>
    <property type="match status" value="1"/>
</dbReference>
<dbReference type="GO" id="GO:0006281">
    <property type="term" value="P:DNA repair"/>
    <property type="evidence" value="ECO:0007669"/>
    <property type="project" value="UniProtKB-KW"/>
</dbReference>
<dbReference type="GO" id="GO:0003677">
    <property type="term" value="F:DNA binding"/>
    <property type="evidence" value="ECO:0007669"/>
    <property type="project" value="InterPro"/>
</dbReference>
<dbReference type="SMART" id="SM00734">
    <property type="entry name" value="ZnF_Rad18"/>
    <property type="match status" value="1"/>
</dbReference>
<keyword evidence="5" id="KW-0833">Ubl conjugation pathway</keyword>
<feature type="region of interest" description="Disordered" evidence="9">
    <location>
        <begin position="1"/>
        <end position="90"/>
    </location>
</feature>
<keyword evidence="4" id="KW-0863">Zinc-finger</keyword>
<keyword evidence="7" id="KW-0472">Membrane</keyword>
<dbReference type="InterPro" id="IPR036339">
    <property type="entry name" value="PUB-like_dom_sf"/>
</dbReference>
<dbReference type="Gene3D" id="3.10.20.90">
    <property type="entry name" value="Phosphatidylinositol 3-kinase Catalytic Subunit, Chain A, domain 1"/>
    <property type="match status" value="1"/>
</dbReference>
<evidence type="ECO:0000313" key="12">
    <source>
        <dbReference type="Proteomes" id="UP001222027"/>
    </source>
</evidence>
<dbReference type="PANTHER" id="PTHR47694:SF1">
    <property type="entry name" value="PLANT UBX DOMAIN-CONTAINING PROTEIN 2"/>
    <property type="match status" value="1"/>
</dbReference>
<dbReference type="FunFam" id="3.10.20.90:FF:000185">
    <property type="entry name" value="UBX domain-containing protein 6"/>
    <property type="match status" value="1"/>
</dbReference>
<dbReference type="Pfam" id="PF09409">
    <property type="entry name" value="PUB"/>
    <property type="match status" value="1"/>
</dbReference>
<reference evidence="11 12" key="1">
    <citation type="submission" date="2022-12" db="EMBL/GenBank/DDBJ databases">
        <title>Chromosome-scale assembly of the Ensete ventricosum genome.</title>
        <authorList>
            <person name="Dussert Y."/>
            <person name="Stocks J."/>
            <person name="Wendawek A."/>
            <person name="Woldeyes F."/>
            <person name="Nichols R.A."/>
            <person name="Borrell J.S."/>
        </authorList>
    </citation>
    <scope>NUCLEOTIDE SEQUENCE [LARGE SCALE GENOMIC DNA]</scope>
    <source>
        <strain evidence="12">cv. Maze</strain>
        <tissue evidence="11">Seeds</tissue>
    </source>
</reference>
<dbReference type="Proteomes" id="UP001222027">
    <property type="component" value="Unassembled WGS sequence"/>
</dbReference>
<comment type="subcellular location">
    <subcellularLocation>
        <location evidence="1">Membrane</location>
        <topology evidence="1">Peripheral membrane protein</topology>
    </subcellularLocation>
</comment>
<dbReference type="SUPFAM" id="SSF54236">
    <property type="entry name" value="Ubiquitin-like"/>
    <property type="match status" value="1"/>
</dbReference>
<dbReference type="Gene3D" id="1.20.58.2190">
    <property type="match status" value="1"/>
</dbReference>
<dbReference type="GO" id="GO:0016020">
    <property type="term" value="C:membrane"/>
    <property type="evidence" value="ECO:0007669"/>
    <property type="project" value="UniProtKB-SubCell"/>
</dbReference>
<dbReference type="InterPro" id="IPR006642">
    <property type="entry name" value="Rad18_UBZ4"/>
</dbReference>